<dbReference type="FunFam" id="2.40.30.10:FF:000026">
    <property type="entry name" value="Eukaryotic translation initiation factor 5B"/>
    <property type="match status" value="1"/>
</dbReference>
<dbReference type="Gene3D" id="3.40.50.300">
    <property type="entry name" value="P-loop containing nucleotide triphosphate hydrolases"/>
    <property type="match status" value="1"/>
</dbReference>
<feature type="compositionally biased region" description="Low complexity" evidence="22">
    <location>
        <begin position="213"/>
        <end position="223"/>
    </location>
</feature>
<dbReference type="Gene3D" id="1.10.45.10">
    <property type="entry name" value="Vanillyl-alcohol Oxidase, Chain A, domain 4"/>
    <property type="match status" value="1"/>
</dbReference>
<evidence type="ECO:0000313" key="25">
    <source>
        <dbReference type="EMBL" id="KAG5556322.1"/>
    </source>
</evidence>
<gene>
    <name evidence="25" type="ORF">RHGRI_006808</name>
</gene>
<keyword evidence="13" id="KW-0378">Hydrolase</keyword>
<keyword evidence="9" id="KW-0396">Initiation factor</keyword>
<feature type="compositionally biased region" description="Basic and acidic residues" evidence="22">
    <location>
        <begin position="2003"/>
        <end position="2016"/>
    </location>
</feature>
<evidence type="ECO:0000256" key="17">
    <source>
        <dbReference type="ARBA" id="ARBA00023002"/>
    </source>
</evidence>
<dbReference type="CDD" id="cd03703">
    <property type="entry name" value="aeIF5B_II"/>
    <property type="match status" value="1"/>
</dbReference>
<dbReference type="InterPro" id="IPR036925">
    <property type="entry name" value="TIF_IF2_dom3_sf"/>
</dbReference>
<keyword evidence="16" id="KW-0809">Transit peptide</keyword>
<dbReference type="InterPro" id="IPR023115">
    <property type="entry name" value="TIF_IF2_dom3"/>
</dbReference>
<dbReference type="EC" id="3.6.5.3" evidence="6"/>
<comment type="similarity">
    <text evidence="4">Belongs to the TRAFAC class translation factor GTPase superfamily. Classic translation factor GTPase family. IF-2 subfamily.</text>
</comment>
<evidence type="ECO:0000256" key="14">
    <source>
        <dbReference type="ARBA" id="ARBA00022827"/>
    </source>
</evidence>
<evidence type="ECO:0000256" key="18">
    <source>
        <dbReference type="ARBA" id="ARBA00023128"/>
    </source>
</evidence>
<feature type="compositionally biased region" description="Basic residues" evidence="22">
    <location>
        <begin position="598"/>
        <end position="609"/>
    </location>
</feature>
<feature type="compositionally biased region" description="Low complexity" evidence="22">
    <location>
        <begin position="147"/>
        <end position="161"/>
    </location>
</feature>
<evidence type="ECO:0000256" key="6">
    <source>
        <dbReference type="ARBA" id="ARBA00011986"/>
    </source>
</evidence>
<feature type="compositionally biased region" description="Basic and acidic residues" evidence="22">
    <location>
        <begin position="466"/>
        <end position="530"/>
    </location>
</feature>
<dbReference type="GO" id="GO:0003924">
    <property type="term" value="F:GTPase activity"/>
    <property type="evidence" value="ECO:0007669"/>
    <property type="project" value="InterPro"/>
</dbReference>
<feature type="region of interest" description="Disordered" evidence="22">
    <location>
        <begin position="585"/>
        <end position="637"/>
    </location>
</feature>
<dbReference type="InterPro" id="IPR016166">
    <property type="entry name" value="FAD-bd_PCMH"/>
</dbReference>
<dbReference type="FunFam" id="3.40.50.300:FF:000112">
    <property type="entry name" value="Eukaryotic translation initiation factor 5B"/>
    <property type="match status" value="1"/>
</dbReference>
<feature type="region of interest" description="Disordered" evidence="22">
    <location>
        <begin position="662"/>
        <end position="771"/>
    </location>
</feature>
<proteinExistence type="inferred from homology"/>
<dbReference type="GO" id="GO:0046872">
    <property type="term" value="F:metal ion binding"/>
    <property type="evidence" value="ECO:0007669"/>
    <property type="project" value="UniProtKB-KW"/>
</dbReference>
<dbReference type="FunFam" id="1.10.45.10:FF:000001">
    <property type="entry name" value="D-lactate dehydrogenase mitochondrial"/>
    <property type="match status" value="1"/>
</dbReference>
<dbReference type="Pfam" id="PF14578">
    <property type="entry name" value="GTP_EFTU_D4"/>
    <property type="match status" value="1"/>
</dbReference>
<dbReference type="FunFam" id="3.30.465.10:FF:000027">
    <property type="entry name" value="D-lactate dehydrogenase [cytochrome], mitochondrial"/>
    <property type="match status" value="2"/>
</dbReference>
<dbReference type="FunFam" id="3.30.70.2740:FF:000001">
    <property type="entry name" value="D-lactate dehydrogenase mitochondrial"/>
    <property type="match status" value="2"/>
</dbReference>
<keyword evidence="12" id="KW-0547">Nucleotide-binding</keyword>
<feature type="compositionally biased region" description="Acidic residues" evidence="22">
    <location>
        <begin position="27"/>
        <end position="44"/>
    </location>
</feature>
<comment type="subcellular location">
    <subcellularLocation>
        <location evidence="3">Cytoplasm</location>
    </subcellularLocation>
    <subcellularLocation>
        <location evidence="2">Mitochondrion</location>
    </subcellularLocation>
</comment>
<evidence type="ECO:0000256" key="21">
    <source>
        <dbReference type="ARBA" id="ARBA00038897"/>
    </source>
</evidence>
<dbReference type="InterPro" id="IPR029459">
    <property type="entry name" value="EFTU-type"/>
</dbReference>
<evidence type="ECO:0000256" key="19">
    <source>
        <dbReference type="ARBA" id="ARBA00023134"/>
    </source>
</evidence>
<feature type="domain" description="Tr-type G" evidence="24">
    <location>
        <begin position="773"/>
        <end position="989"/>
    </location>
</feature>
<evidence type="ECO:0000313" key="26">
    <source>
        <dbReference type="Proteomes" id="UP000823749"/>
    </source>
</evidence>
<dbReference type="Gene3D" id="2.40.30.10">
    <property type="entry name" value="Translation factors"/>
    <property type="match status" value="2"/>
</dbReference>
<dbReference type="Pfam" id="PF00009">
    <property type="entry name" value="GTP_EFTU"/>
    <property type="match status" value="1"/>
</dbReference>
<feature type="compositionally biased region" description="Low complexity" evidence="22">
    <location>
        <begin position="99"/>
        <end position="109"/>
    </location>
</feature>
<dbReference type="Pfam" id="PF01565">
    <property type="entry name" value="FAD_binding_4"/>
    <property type="match status" value="2"/>
</dbReference>
<dbReference type="Gene3D" id="3.30.70.2740">
    <property type="match status" value="2"/>
</dbReference>
<dbReference type="InterPro" id="IPR004113">
    <property type="entry name" value="FAD-bd_oxidored_4_C"/>
</dbReference>
<feature type="compositionally biased region" description="Basic residues" evidence="22">
    <location>
        <begin position="305"/>
        <end position="314"/>
    </location>
</feature>
<reference evidence="25" key="1">
    <citation type="submission" date="2020-08" db="EMBL/GenBank/DDBJ databases">
        <title>Plant Genome Project.</title>
        <authorList>
            <person name="Zhang R.-G."/>
        </authorList>
    </citation>
    <scope>NUCLEOTIDE SEQUENCE</scope>
    <source>
        <strain evidence="25">WSP0</strain>
        <tissue evidence="25">Leaf</tissue>
    </source>
</reference>
<dbReference type="EC" id="1.1.2.4" evidence="21"/>
<dbReference type="GO" id="GO:0008720">
    <property type="term" value="F:D-lactate dehydrogenase (NAD+) activity"/>
    <property type="evidence" value="ECO:0007669"/>
    <property type="project" value="TreeGrafter"/>
</dbReference>
<keyword evidence="11" id="KW-0479">Metal-binding</keyword>
<dbReference type="Pfam" id="PF11987">
    <property type="entry name" value="IF-2"/>
    <property type="match status" value="1"/>
</dbReference>
<evidence type="ECO:0000256" key="8">
    <source>
        <dbReference type="ARBA" id="ARBA00022490"/>
    </source>
</evidence>
<feature type="compositionally biased region" description="Low complexity" evidence="22">
    <location>
        <begin position="455"/>
        <end position="465"/>
    </location>
</feature>
<evidence type="ECO:0000256" key="15">
    <source>
        <dbReference type="ARBA" id="ARBA00022917"/>
    </source>
</evidence>
<comment type="caution">
    <text evidence="25">The sequence shown here is derived from an EMBL/GenBank/DDBJ whole genome shotgun (WGS) entry which is preliminary data.</text>
</comment>
<dbReference type="GO" id="GO:0005525">
    <property type="term" value="F:GTP binding"/>
    <property type="evidence" value="ECO:0007669"/>
    <property type="project" value="UniProtKB-KW"/>
</dbReference>
<dbReference type="InterPro" id="IPR016171">
    <property type="entry name" value="Vanillyl_alc_oxidase_C-sub2"/>
</dbReference>
<feature type="compositionally biased region" description="Acidic residues" evidence="22">
    <location>
        <begin position="132"/>
        <end position="142"/>
    </location>
</feature>
<keyword evidence="18" id="KW-0496">Mitochondrion</keyword>
<comment type="cofactor">
    <cofactor evidence="1">
        <name>FAD</name>
        <dbReference type="ChEBI" id="CHEBI:57692"/>
    </cofactor>
</comment>
<dbReference type="InterPro" id="IPR009000">
    <property type="entry name" value="Transl_B-barrel_sf"/>
</dbReference>
<dbReference type="CDD" id="cd01887">
    <property type="entry name" value="IF2_eIF5B"/>
    <property type="match status" value="1"/>
</dbReference>
<evidence type="ECO:0000256" key="20">
    <source>
        <dbReference type="ARBA" id="ARBA00032478"/>
    </source>
</evidence>
<dbReference type="Pfam" id="PF02913">
    <property type="entry name" value="FAD-oxidase_C"/>
    <property type="match status" value="2"/>
</dbReference>
<dbReference type="InterPro" id="IPR005225">
    <property type="entry name" value="Small_GTP-bd"/>
</dbReference>
<dbReference type="FunFam" id="2.40.30.10:FF:000013">
    <property type="entry name" value="eukaryotic translation initiation factor 5B"/>
    <property type="match status" value="1"/>
</dbReference>
<feature type="compositionally biased region" description="Basic and acidic residues" evidence="22">
    <location>
        <begin position="676"/>
        <end position="687"/>
    </location>
</feature>
<evidence type="ECO:0000256" key="12">
    <source>
        <dbReference type="ARBA" id="ARBA00022741"/>
    </source>
</evidence>
<dbReference type="SUPFAM" id="SSF52540">
    <property type="entry name" value="P-loop containing nucleoside triphosphate hydrolases"/>
    <property type="match status" value="1"/>
</dbReference>
<feature type="compositionally biased region" description="Acidic residues" evidence="22">
    <location>
        <begin position="237"/>
        <end position="247"/>
    </location>
</feature>
<dbReference type="PANTHER" id="PTHR11748">
    <property type="entry name" value="D-LACTATE DEHYDROGENASE"/>
    <property type="match status" value="1"/>
</dbReference>
<keyword evidence="8" id="KW-0963">Cytoplasm</keyword>
<feature type="compositionally biased region" description="Acidic residues" evidence="22">
    <location>
        <begin position="73"/>
        <end position="83"/>
    </location>
</feature>
<dbReference type="Gene3D" id="3.40.50.10050">
    <property type="entry name" value="Translation initiation factor IF- 2, domain 3"/>
    <property type="match status" value="1"/>
</dbReference>
<dbReference type="Proteomes" id="UP000823749">
    <property type="component" value="Chromosome 3"/>
</dbReference>
<name>A0AAV6KUY7_9ERIC</name>
<dbReference type="GO" id="GO:0005739">
    <property type="term" value="C:mitochondrion"/>
    <property type="evidence" value="ECO:0007669"/>
    <property type="project" value="UniProtKB-SubCell"/>
</dbReference>
<dbReference type="InterPro" id="IPR006094">
    <property type="entry name" value="Oxid_FAD_bind_N"/>
</dbReference>
<evidence type="ECO:0000256" key="10">
    <source>
        <dbReference type="ARBA" id="ARBA00022630"/>
    </source>
</evidence>
<evidence type="ECO:0000256" key="7">
    <source>
        <dbReference type="ARBA" id="ARBA00013824"/>
    </source>
</evidence>
<dbReference type="Gene3D" id="3.30.465.10">
    <property type="match status" value="2"/>
</dbReference>
<feature type="compositionally biased region" description="Basic and acidic residues" evidence="22">
    <location>
        <begin position="731"/>
        <end position="760"/>
    </location>
</feature>
<keyword evidence="26" id="KW-1185">Reference proteome</keyword>
<comment type="similarity">
    <text evidence="5">Belongs to the FAD-binding oxidoreductase/transferase type 4 family.</text>
</comment>
<keyword evidence="14" id="KW-0274">FAD</keyword>
<dbReference type="InterPro" id="IPR036318">
    <property type="entry name" value="FAD-bd_PCMH-like_sf"/>
</dbReference>
<evidence type="ECO:0000256" key="3">
    <source>
        <dbReference type="ARBA" id="ARBA00004496"/>
    </source>
</evidence>
<feature type="region of interest" description="Disordered" evidence="22">
    <location>
        <begin position="1"/>
        <end position="530"/>
    </location>
</feature>
<evidence type="ECO:0000256" key="2">
    <source>
        <dbReference type="ARBA" id="ARBA00004173"/>
    </source>
</evidence>
<dbReference type="PROSITE" id="PS51387">
    <property type="entry name" value="FAD_PCMH"/>
    <property type="match status" value="2"/>
</dbReference>
<feature type="compositionally biased region" description="Basic and acidic residues" evidence="22">
    <location>
        <begin position="702"/>
        <end position="711"/>
    </location>
</feature>
<keyword evidence="10" id="KW-0285">Flavoprotein</keyword>
<dbReference type="PRINTS" id="PR00315">
    <property type="entry name" value="ELONGATNFCT"/>
</dbReference>
<dbReference type="FunFam" id="3.40.50.10050:FF:000002">
    <property type="entry name" value="Eukaryotic translation initiation factor 5B"/>
    <property type="match status" value="1"/>
</dbReference>
<feature type="region of interest" description="Disordered" evidence="22">
    <location>
        <begin position="2003"/>
        <end position="2023"/>
    </location>
</feature>
<protein>
    <recommendedName>
        <fullName evidence="7">Eukaryotic translation initiation factor 5B</fullName>
        <ecNumber evidence="21">1.1.2.4</ecNumber>
        <ecNumber evidence="6">3.6.5.3</ecNumber>
    </recommendedName>
    <alternativeName>
        <fullName evidence="20">Translation initiation factor IF-2</fullName>
    </alternativeName>
</protein>
<dbReference type="PROSITE" id="PS51722">
    <property type="entry name" value="G_TR_2"/>
    <property type="match status" value="1"/>
</dbReference>
<evidence type="ECO:0000256" key="13">
    <source>
        <dbReference type="ARBA" id="ARBA00022801"/>
    </source>
</evidence>
<feature type="compositionally biased region" description="Basic residues" evidence="22">
    <location>
        <begin position="203"/>
        <end position="212"/>
    </location>
</feature>
<keyword evidence="15" id="KW-0648">Protein biosynthesis</keyword>
<sequence length="2562" mass="282356">MGRKKPTARDDEIQDGGGKSRKKAVVVDDDEYSIGTELSEEQQVQDEKITPVGGKKKGKKGASKNSQQKDEDVEKEDEDDDDAPAVQFVGKKKSRSKKSGSSTSFSSSSFGLLGEVDDDDDNKSAVTRDNDDGVGSDDDDEPVVSFSGKNKSSKSGKGNSNRVRASAFGAIADDDEEGGDAIDNSVTEKQSDIDDDVVISFSGKKKHSKSNKKSSASVSAGSGIDELDCGGETKDEAQEEEEEDDDNVAAISFSGKKKRSSSSSKKSSEIYSDALIDEETEEGTSFTNDDSANLDEHTSEVMFSGKKKSSKKKSNSVFSALESRLGDESNVDPEEPSVVVSGKEADDSKTNKRVIEDVVETSKNKKKKKKSERTAQEEDDLDKLLGELGEGSTVAKPAPAPPPPQENKVQTQLESLGLVDASLEKEAEEEGGGVESAAAKKKKKKKEKEKEKKAAAAAVAATTPAEELRQEKQEDAKNETKGKATDKKVPKHVREMQERLARLKELEEKKKREEEEKLRKEEEERRRQEELERIAEEKKRLRKEKEKEKLQKKKLEGKLLTGKQKEEVRRLEAMRNQILANAGGLPVATGDAAGAPTKRPKYQTKKKTHNSQANGVASESTEAMDDQQESVAEVDSLEIEVVEEVETVNEEEKAEVVTYVVEENVIEEDDDEEEWDAKSWDEADRKLPGTSAFADEEDESEPEHVGKKEASTSKAAVVAPKVTTTLPFKSLDGDSKKSQPEADSVDTNKGKEPKCKKELQTPDAQPNQSEADLRSPICCIMGHVDTGKTKLLDCIRGTNVQEGEAGGITQQIGATYFPAVNIRERTKELKADAKLKVPGLLVIDTPGHESFTNLRSRGSGLCDIAILVVDIMHGLEPQTIESLNLLKMRNTEFIVALNKVDRLYGWKACRNAPIVKTMKQQSKDVQFEFNTRVTQVITQFKEQGLNTELYYKNKEMGETFSIVPTSAISGEGIPDLLLLLVQWTQKTMVEKLTFSNEVQCTVLEVKVIEGHGTTIDVVLVNGVLHEGDQIVPIVTTIRALLTPHPMKELRVKGTYLHHKEIKAAQGIKINAQGLEHAIAGTGLYVVGPNDDLEDIKESAMEDMKSVLSRIDKSGEGVCVQASTLGSLEALLEFLKSPAVKIPVSCISIGPVHKKDVMKASVMLEKKKEFATILAFDVKVTPEARELADEAGVKIFIADIIYHLFDQFKAYIDNLKEEKKKEAAEEAVFPCVLRIMPNCVFNNKDPIVLGVDVVEGIAKVGTPICIPQREFIDIGRIASIEYNKKPLDCAKKGQKVAIKIVGSNSEEQQRMFGRHFEMEDELVSHISRRSIDVLKTNYRVSGIQLCVVWISLGPRVKSHCSLHHLTNFAGRPVYRRVEAACETEKPFQDTIISFELQHIGGALNLSRCNEGPSGLRLCNVKKQSFGRGRDPGPCKKLDAQFVQLGMAFSSWFSRLRFSSKPFYGNLRHSLLNRNTTQTSQTRETPIFSWASSLLLPLALAVSAGSLSHHTHTNPSLCDASDVDPRGLSFGGKGSKDYLVKGSHKDIPQELVNELKAICQDDMTMDFDGRYFHGKPMNSFHKAVNIPDVVVFPRSLICKERVGSLMADSWRVCSCRSEDEVSKIVKCCNKYKVAIVPYGGATSLEGHTLSPQGGVCIDMTLMKGVKSLHVEDMDVVVEAGIGWIELNEYLEPYGLFFPLDPGPGATIGGMCATRCSGSLAVRYGTMRENVINLKAVLANGDIVKTGSRARKSAAGYDLTRLMIGSEGTLGVITEVTLRLQKIPQYSVVAMCNFPTIKDAADVAMATMLSGIQVSRVELLDEVQVKAINIANGKNLPEVPTLMFEFVGTEAYSREQTLIVQKIAAEHNGSDFIFAEDPEAKKELWRIRKEALWACFAMEPSFEAMISDVCVPLSHLAELISRSKKELDASPLVCAVVAHAGDGNFHTVILFDPSQVEHRREAERLNHFMVHTALSMEGTQSTCCVIRNLHRRTWCWYRENEVPRERVRNRGSQDNEEYKSSFGSQRHYESRKAHTSSCLFLISLCCGSQRHYESRKISYLLMGLSFGGEGSGEYLVKGSHKDIPQELVNELKAICQDDITMDFDERHFHGKPQNSFHKAVNIPDVVVFPSSIPSWTYLSSKHNDFRSGPDNICSSGPWRIAGYRIPTVPIVPYGGATSIEGHTLSPQGGVCIDMTLMKRVKSLHVEDMDVVVEPGIGWIELNEYLEPYGLFFPLDPGPGATIGGMCATRCSGSLAVRYGTMRDNVINLKAVLANGDIVKTGSRARKSAAGYDLTRLMIGSEGTLGVITEVTLRLQKIPQYSVVAMCNFPTIKDAADVAIATMFSGIQVSRVELLDEVQVKAINIANGRNLPEVPTLMFEFVGTEAYSREQTLIVQKIATERNGSNFIFAEDPEAKKELWQIRKEALWACFAMEPSSEAMISDVCVPLSHLAELISRSKKELDTSPLVCTVVAHAGDGNFHTIILFDPSQEEQRREADRLNHFMVHTALSMEGTCTGEHGVGTGKMKYLEKELGIEALRTMKSIKAALDPNNIMNPGKLIPPHVCL</sequence>
<evidence type="ECO:0000256" key="1">
    <source>
        <dbReference type="ARBA" id="ARBA00001974"/>
    </source>
</evidence>
<feature type="compositionally biased region" description="Basic and acidic residues" evidence="22">
    <location>
        <begin position="122"/>
        <end position="131"/>
    </location>
</feature>
<dbReference type="InterPro" id="IPR027417">
    <property type="entry name" value="P-loop_NTPase"/>
</dbReference>
<dbReference type="SUPFAM" id="SSF55103">
    <property type="entry name" value="FAD-linked oxidases, C-terminal domain"/>
    <property type="match status" value="2"/>
</dbReference>
<evidence type="ECO:0000256" key="9">
    <source>
        <dbReference type="ARBA" id="ARBA00022540"/>
    </source>
</evidence>
<evidence type="ECO:0000256" key="4">
    <source>
        <dbReference type="ARBA" id="ARBA00007733"/>
    </source>
</evidence>
<dbReference type="InterPro" id="IPR016169">
    <property type="entry name" value="FAD-bd_PCMH_sub2"/>
</dbReference>
<keyword evidence="19" id="KW-0342">GTP-binding</keyword>
<organism evidence="25 26">
    <name type="scientific">Rhododendron griersonianum</name>
    <dbReference type="NCBI Taxonomy" id="479676"/>
    <lineage>
        <taxon>Eukaryota</taxon>
        <taxon>Viridiplantae</taxon>
        <taxon>Streptophyta</taxon>
        <taxon>Embryophyta</taxon>
        <taxon>Tracheophyta</taxon>
        <taxon>Spermatophyta</taxon>
        <taxon>Magnoliopsida</taxon>
        <taxon>eudicotyledons</taxon>
        <taxon>Gunneridae</taxon>
        <taxon>Pentapetalae</taxon>
        <taxon>asterids</taxon>
        <taxon>Ericales</taxon>
        <taxon>Ericaceae</taxon>
        <taxon>Ericoideae</taxon>
        <taxon>Rhodoreae</taxon>
        <taxon>Rhododendron</taxon>
    </lineage>
</organism>
<feature type="domain" description="FAD-binding PCMH-type" evidence="23">
    <location>
        <begin position="2142"/>
        <end position="2314"/>
    </location>
</feature>
<dbReference type="SUPFAM" id="SSF50447">
    <property type="entry name" value="Translation proteins"/>
    <property type="match status" value="1"/>
</dbReference>
<feature type="compositionally biased region" description="Basic and acidic residues" evidence="22">
    <location>
        <begin position="343"/>
        <end position="363"/>
    </location>
</feature>
<keyword evidence="17" id="KW-0560">Oxidoreductase</keyword>
<evidence type="ECO:0000256" key="16">
    <source>
        <dbReference type="ARBA" id="ARBA00022946"/>
    </source>
</evidence>
<dbReference type="CDD" id="cd16266">
    <property type="entry name" value="IF2_aeIF5B_IV"/>
    <property type="match status" value="1"/>
</dbReference>
<dbReference type="GO" id="GO:1903457">
    <property type="term" value="P:lactate catabolic process"/>
    <property type="evidence" value="ECO:0007669"/>
    <property type="project" value="TreeGrafter"/>
</dbReference>
<evidence type="ECO:0000259" key="24">
    <source>
        <dbReference type="PROSITE" id="PS51722"/>
    </source>
</evidence>
<dbReference type="SUPFAM" id="SSF56176">
    <property type="entry name" value="FAD-binding/transporter-associated domain-like"/>
    <property type="match status" value="2"/>
</dbReference>
<dbReference type="PANTHER" id="PTHR11748:SF111">
    <property type="entry name" value="D-LACTATE DEHYDROGENASE, MITOCHONDRIAL-RELATED"/>
    <property type="match status" value="1"/>
</dbReference>
<feature type="compositionally biased region" description="Polar residues" evidence="22">
    <location>
        <begin position="610"/>
        <end position="621"/>
    </location>
</feature>
<dbReference type="GO" id="GO:0003743">
    <property type="term" value="F:translation initiation factor activity"/>
    <property type="evidence" value="ECO:0007669"/>
    <property type="project" value="UniProtKB-KW"/>
</dbReference>
<dbReference type="SUPFAM" id="SSF52156">
    <property type="entry name" value="Initiation factor IF2/eIF5b, domain 3"/>
    <property type="match status" value="1"/>
</dbReference>
<evidence type="ECO:0000256" key="5">
    <source>
        <dbReference type="ARBA" id="ARBA00008000"/>
    </source>
</evidence>
<dbReference type="EMBL" id="JACTNZ010000003">
    <property type="protein sequence ID" value="KAG5556322.1"/>
    <property type="molecule type" value="Genomic_DNA"/>
</dbReference>
<feature type="domain" description="FAD-binding PCMH-type" evidence="23">
    <location>
        <begin position="1603"/>
        <end position="1780"/>
    </location>
</feature>
<dbReference type="GO" id="GO:0071949">
    <property type="term" value="F:FAD binding"/>
    <property type="evidence" value="ECO:0007669"/>
    <property type="project" value="InterPro"/>
</dbReference>
<dbReference type="NCBIfam" id="TIGR00231">
    <property type="entry name" value="small_GTP"/>
    <property type="match status" value="1"/>
</dbReference>
<accession>A0AAV6KUY7</accession>
<dbReference type="NCBIfam" id="NF003078">
    <property type="entry name" value="PRK04004.1"/>
    <property type="match status" value="1"/>
</dbReference>
<dbReference type="InterPro" id="IPR000795">
    <property type="entry name" value="T_Tr_GTP-bd_dom"/>
</dbReference>
<evidence type="ECO:0000256" key="11">
    <source>
        <dbReference type="ARBA" id="ARBA00022723"/>
    </source>
</evidence>
<evidence type="ECO:0000259" key="23">
    <source>
        <dbReference type="PROSITE" id="PS51387"/>
    </source>
</evidence>
<dbReference type="GO" id="GO:0004458">
    <property type="term" value="F:D-lactate dehydrogenase (cytochrome) activity"/>
    <property type="evidence" value="ECO:0007669"/>
    <property type="project" value="UniProtKB-EC"/>
</dbReference>
<evidence type="ECO:0000256" key="22">
    <source>
        <dbReference type="SAM" id="MobiDB-lite"/>
    </source>
</evidence>
<dbReference type="InterPro" id="IPR016164">
    <property type="entry name" value="FAD-linked_Oxase-like_C"/>
</dbReference>
<feature type="compositionally biased region" description="Acidic residues" evidence="22">
    <location>
        <begin position="664"/>
        <end position="675"/>
    </location>
</feature>